<protein>
    <recommendedName>
        <fullName evidence="4">DoxX-like protein</fullName>
    </recommendedName>
</protein>
<dbReference type="OrthoDB" id="5072157at2"/>
<sequence>MYFVAVAALMFVLPVLSILAEWAAGSDAGLLFLVGKWFVFWAAGIRLLLAGFKQVLQPSFTAKTIFGIDDPDAEKLVTEIGCGNLAMGLVATLSLLMPGWVAPAGLVGGLYLALAGVKHAMNRDRNAKENFAMVTDFAGAAILAVGVIARIA</sequence>
<dbReference type="EMBL" id="OBQD01000003">
    <property type="protein sequence ID" value="SOC36789.1"/>
    <property type="molecule type" value="Genomic_DNA"/>
</dbReference>
<name>A0A285U4N6_9HYPH</name>
<keyword evidence="3" id="KW-1185">Reference proteome</keyword>
<reference evidence="2 3" key="1">
    <citation type="submission" date="2017-08" db="EMBL/GenBank/DDBJ databases">
        <authorList>
            <person name="de Groot N.N."/>
        </authorList>
    </citation>
    <scope>NUCLEOTIDE SEQUENCE [LARGE SCALE GENOMIC DNA]</scope>
    <source>
        <strain evidence="2 3">JC85</strain>
    </source>
</reference>
<evidence type="ECO:0008006" key="4">
    <source>
        <dbReference type="Google" id="ProtNLM"/>
    </source>
</evidence>
<proteinExistence type="predicted"/>
<dbReference type="AlphaFoldDB" id="A0A285U4N6"/>
<gene>
    <name evidence="2" type="ORF">SAMN05892877_103127</name>
</gene>
<keyword evidence="1" id="KW-0472">Membrane</keyword>
<feature type="transmembrane region" description="Helical" evidence="1">
    <location>
        <begin position="85"/>
        <end position="111"/>
    </location>
</feature>
<keyword evidence="1" id="KW-0812">Transmembrane</keyword>
<evidence type="ECO:0000313" key="3">
    <source>
        <dbReference type="Proteomes" id="UP000219167"/>
    </source>
</evidence>
<dbReference type="Proteomes" id="UP000219167">
    <property type="component" value="Unassembled WGS sequence"/>
</dbReference>
<feature type="transmembrane region" description="Helical" evidence="1">
    <location>
        <begin position="131"/>
        <end position="151"/>
    </location>
</feature>
<evidence type="ECO:0000256" key="1">
    <source>
        <dbReference type="SAM" id="Phobius"/>
    </source>
</evidence>
<keyword evidence="1" id="KW-1133">Transmembrane helix</keyword>
<dbReference type="RefSeq" id="WP_097136977.1">
    <property type="nucleotide sequence ID" value="NZ_OBQD01000003.1"/>
</dbReference>
<accession>A0A285U4N6</accession>
<evidence type="ECO:0000313" key="2">
    <source>
        <dbReference type="EMBL" id="SOC36789.1"/>
    </source>
</evidence>
<organism evidence="2 3">
    <name type="scientific">Rhizobium subbaraonis</name>
    <dbReference type="NCBI Taxonomy" id="908946"/>
    <lineage>
        <taxon>Bacteria</taxon>
        <taxon>Pseudomonadati</taxon>
        <taxon>Pseudomonadota</taxon>
        <taxon>Alphaproteobacteria</taxon>
        <taxon>Hyphomicrobiales</taxon>
        <taxon>Rhizobiaceae</taxon>
        <taxon>Rhizobium/Agrobacterium group</taxon>
        <taxon>Rhizobium</taxon>
    </lineage>
</organism>
<feature type="transmembrane region" description="Helical" evidence="1">
    <location>
        <begin position="30"/>
        <end position="49"/>
    </location>
</feature>